<feature type="active site" evidence="5 6">
    <location>
        <position position="209"/>
    </location>
</feature>
<sequence>MDIPKLIAAQRAYFETGATHDIAVRRRALQALQASVRRHEEVLCSALRADLGKSAVESYMTEIGIVAGEIRFALRNLKRWMRPRRVPTPLFAWPARSRVRYEPLGVVLVVAPWNYPLQLTLLPLVGALAAGNCVVLKPSPGAPATAAVLSEIVGECFPEELVALVPHAPQAVEELLTQRFDHIFYTGGGTFGREIMVRAAERLTPVTLELGGKSPCVVGAEADLKLAARRIVWGKTLNAGQTCVAPDFLLVHESVCDRLLVELQRAVERQWGSDPRFAVDYPRMVDGAHARRVAELLSTAGGETVCGGEVLEEERYVAPTIVLNPDPQSRLMREEIFAPVLPVLTFAELSEAADALLAADRPLALYYFGDEREGRRLCERVPSGGVAFNDVVMQVSSRRLPFGGVGASGMGRYHGEASFECFSNCRSYFLGSKRFDLPLRYAPYPKRLLGWLRRLMD</sequence>
<dbReference type="Proteomes" id="UP000318946">
    <property type="component" value="Chromosome"/>
</dbReference>
<dbReference type="KEGG" id="acou:A5CBH24_24920"/>
<evidence type="ECO:0000259" key="8">
    <source>
        <dbReference type="Pfam" id="PF00171"/>
    </source>
</evidence>
<dbReference type="Gene3D" id="3.40.605.10">
    <property type="entry name" value="Aldehyde Dehydrogenase, Chain A, domain 1"/>
    <property type="match status" value="1"/>
</dbReference>
<dbReference type="FunFam" id="3.40.309.10:FF:000003">
    <property type="entry name" value="Aldehyde dehydrogenase"/>
    <property type="match status" value="1"/>
</dbReference>
<dbReference type="InterPro" id="IPR016162">
    <property type="entry name" value="Ald_DH_N"/>
</dbReference>
<evidence type="ECO:0000256" key="5">
    <source>
        <dbReference type="PIRSR" id="PIRSR036492-1"/>
    </source>
</evidence>
<protein>
    <recommendedName>
        <fullName evidence="4">Aldehyde dehydrogenase</fullName>
    </recommendedName>
</protein>
<accession>A0A4Y1WY34</accession>
<evidence type="ECO:0000256" key="1">
    <source>
        <dbReference type="ARBA" id="ARBA00009986"/>
    </source>
</evidence>
<reference evidence="10" key="1">
    <citation type="submission" date="2019-06" db="EMBL/GenBank/DDBJ databases">
        <title>Alistipes onderdonkii subsp. vulgaris subsp. nov., Alistipes dispar sp. nov. and Alistipes communis sp. nov., isolated from human faeces, and creation of Alistipes onderdonkii subsp. onderdonkii subsp. nov.</title>
        <authorList>
            <person name="Sakamoto M."/>
            <person name="Ikeyama N."/>
            <person name="Ogata Y."/>
            <person name="Suda W."/>
            <person name="Iino T."/>
            <person name="Hattori M."/>
            <person name="Ohkuma M."/>
        </authorList>
    </citation>
    <scope>NUCLEOTIDE SEQUENCE [LARGE SCALE GENOMIC DNA]</scope>
    <source>
        <strain evidence="10">5CBH24</strain>
    </source>
</reference>
<dbReference type="InterPro" id="IPR012394">
    <property type="entry name" value="Aldehyde_DH_NAD(P)"/>
</dbReference>
<name>A0A4Y1WY34_9BACT</name>
<dbReference type="GeneID" id="78343205"/>
<dbReference type="FunFam" id="3.40.605.10:FF:000004">
    <property type="entry name" value="Aldehyde dehydrogenase"/>
    <property type="match status" value="1"/>
</dbReference>
<keyword evidence="10" id="KW-1185">Reference proteome</keyword>
<dbReference type="EMBL" id="AP019735">
    <property type="protein sequence ID" value="BBL05179.1"/>
    <property type="molecule type" value="Genomic_DNA"/>
</dbReference>
<feature type="active site" evidence="5">
    <location>
        <position position="243"/>
    </location>
</feature>
<dbReference type="AlphaFoldDB" id="A0A4Y1WY34"/>
<gene>
    <name evidence="9" type="ORF">A5CBH24_24920</name>
</gene>
<dbReference type="OrthoDB" id="9762913at2"/>
<evidence type="ECO:0000313" key="10">
    <source>
        <dbReference type="Proteomes" id="UP000318946"/>
    </source>
</evidence>
<dbReference type="PROSITE" id="PS00687">
    <property type="entry name" value="ALDEHYDE_DEHYDR_GLU"/>
    <property type="match status" value="1"/>
</dbReference>
<keyword evidence="3" id="KW-0520">NAD</keyword>
<evidence type="ECO:0000256" key="6">
    <source>
        <dbReference type="PROSITE-ProRule" id="PRU10007"/>
    </source>
</evidence>
<comment type="similarity">
    <text evidence="1 4 7">Belongs to the aldehyde dehydrogenase family.</text>
</comment>
<dbReference type="InterPro" id="IPR016161">
    <property type="entry name" value="Ald_DH/histidinol_DH"/>
</dbReference>
<dbReference type="Pfam" id="PF00171">
    <property type="entry name" value="Aldedh"/>
    <property type="match status" value="1"/>
</dbReference>
<evidence type="ECO:0000313" key="9">
    <source>
        <dbReference type="EMBL" id="BBL05179.1"/>
    </source>
</evidence>
<dbReference type="PANTHER" id="PTHR43570">
    <property type="entry name" value="ALDEHYDE DEHYDROGENASE"/>
    <property type="match status" value="1"/>
</dbReference>
<dbReference type="InterPro" id="IPR029510">
    <property type="entry name" value="Ald_DH_CS_GLU"/>
</dbReference>
<dbReference type="InterPro" id="IPR016163">
    <property type="entry name" value="Ald_DH_C"/>
</dbReference>
<dbReference type="SUPFAM" id="SSF53720">
    <property type="entry name" value="ALDH-like"/>
    <property type="match status" value="1"/>
</dbReference>
<dbReference type="RefSeq" id="WP_141413396.1">
    <property type="nucleotide sequence ID" value="NZ_AP019735.1"/>
</dbReference>
<evidence type="ECO:0000256" key="7">
    <source>
        <dbReference type="RuleBase" id="RU003345"/>
    </source>
</evidence>
<keyword evidence="2 4" id="KW-0560">Oxidoreductase</keyword>
<dbReference type="InterPro" id="IPR015590">
    <property type="entry name" value="Aldehyde_DH_dom"/>
</dbReference>
<dbReference type="GO" id="GO:0006081">
    <property type="term" value="P:aldehyde metabolic process"/>
    <property type="evidence" value="ECO:0007669"/>
    <property type="project" value="InterPro"/>
</dbReference>
<dbReference type="PIRSF" id="PIRSF036492">
    <property type="entry name" value="ALDH"/>
    <property type="match status" value="1"/>
</dbReference>
<evidence type="ECO:0000256" key="4">
    <source>
        <dbReference type="PIRNR" id="PIRNR036492"/>
    </source>
</evidence>
<organism evidence="9 10">
    <name type="scientific">Alistipes communis</name>
    <dbReference type="NCBI Taxonomy" id="2585118"/>
    <lineage>
        <taxon>Bacteria</taxon>
        <taxon>Pseudomonadati</taxon>
        <taxon>Bacteroidota</taxon>
        <taxon>Bacteroidia</taxon>
        <taxon>Bacteroidales</taxon>
        <taxon>Rikenellaceae</taxon>
        <taxon>Alistipes</taxon>
    </lineage>
</organism>
<dbReference type="GO" id="GO:0005737">
    <property type="term" value="C:cytoplasm"/>
    <property type="evidence" value="ECO:0007669"/>
    <property type="project" value="TreeGrafter"/>
</dbReference>
<dbReference type="PANTHER" id="PTHR43570:SF16">
    <property type="entry name" value="ALDEHYDE DEHYDROGENASE TYPE III, ISOFORM Q"/>
    <property type="match status" value="1"/>
</dbReference>
<dbReference type="Gene3D" id="3.40.309.10">
    <property type="entry name" value="Aldehyde Dehydrogenase, Chain A, domain 2"/>
    <property type="match status" value="1"/>
</dbReference>
<evidence type="ECO:0000256" key="3">
    <source>
        <dbReference type="ARBA" id="ARBA00023027"/>
    </source>
</evidence>
<proteinExistence type="inferred from homology"/>
<evidence type="ECO:0000256" key="2">
    <source>
        <dbReference type="ARBA" id="ARBA00023002"/>
    </source>
</evidence>
<feature type="domain" description="Aldehyde dehydrogenase" evidence="8">
    <location>
        <begin position="2"/>
        <end position="426"/>
    </location>
</feature>
<dbReference type="GO" id="GO:0004029">
    <property type="term" value="F:aldehyde dehydrogenase (NAD+) activity"/>
    <property type="evidence" value="ECO:0007669"/>
    <property type="project" value="TreeGrafter"/>
</dbReference>